<sequence length="271" mass="31094">MRGSSALTCLLPFTRKAPAKYSERHKMLLLHTKGRAGPCEDVKPPSGKIYLLLPQDLGGTDPGTPLASASDHPFVHLWDQPTPSFDQLTMSPQIRQKYSIQVEAAINHPIHTHPWASYTYLSLGFYFHCDDVALEGMGHFCKLAKEKSEGAEHLLKRQNYRSSHALFQDDQKPKLWYIYTMEYYSAIKNNKIMPFAATWMDLEIVILKKPEPSLFRSVSPGFCRPDPHHCDFQDRRFLYEKVKLIKKIRDHLTSWAGLGEHLFEGVTLKHS</sequence>
<evidence type="ECO:0000256" key="1">
    <source>
        <dbReference type="ARBA" id="ARBA00040044"/>
    </source>
</evidence>
<dbReference type="GO" id="GO:0008199">
    <property type="term" value="F:ferric iron binding"/>
    <property type="evidence" value="ECO:0007669"/>
    <property type="project" value="InterPro"/>
</dbReference>
<dbReference type="Proteomes" id="UP000299084">
    <property type="component" value="Unassembled WGS sequence"/>
</dbReference>
<dbReference type="PANTHER" id="PTHR11431:SF47">
    <property type="entry name" value="FERRITIN LIGHT CHAIN"/>
    <property type="match status" value="1"/>
</dbReference>
<name>A0A5N4CHM4_CAMDR</name>
<reference evidence="6 7" key="1">
    <citation type="journal article" date="2019" name="Mol. Ecol. Resour.">
        <title>Improving Illumina assemblies with Hi-C and long reads: an example with the North African dromedary.</title>
        <authorList>
            <person name="Elbers J.P."/>
            <person name="Rogers M.F."/>
            <person name="Perelman P.L."/>
            <person name="Proskuryakova A.A."/>
            <person name="Serdyukova N.A."/>
            <person name="Johnson W.E."/>
            <person name="Horin P."/>
            <person name="Corander J."/>
            <person name="Murphy D."/>
            <person name="Burger P.A."/>
        </authorList>
    </citation>
    <scope>NUCLEOTIDE SEQUENCE [LARGE SCALE GENOMIC DNA]</scope>
    <source>
        <strain evidence="6">Drom800</strain>
        <tissue evidence="6">Blood</tissue>
    </source>
</reference>
<dbReference type="InterPro" id="IPR001519">
    <property type="entry name" value="Ferritin"/>
</dbReference>
<evidence type="ECO:0000313" key="7">
    <source>
        <dbReference type="Proteomes" id="UP000299084"/>
    </source>
</evidence>
<dbReference type="Gene3D" id="1.20.1260.10">
    <property type="match status" value="1"/>
</dbReference>
<dbReference type="AlphaFoldDB" id="A0A5N4CHM4"/>
<dbReference type="EMBL" id="JWIN03000024">
    <property type="protein sequence ID" value="KAB1258445.1"/>
    <property type="molecule type" value="Genomic_DNA"/>
</dbReference>
<keyword evidence="7" id="KW-1185">Reference proteome</keyword>
<evidence type="ECO:0000256" key="2">
    <source>
        <dbReference type="ARBA" id="ARBA00044942"/>
    </source>
</evidence>
<accession>A0A5N4CHM4</accession>
<dbReference type="GO" id="GO:0044754">
    <property type="term" value="C:autolysosome"/>
    <property type="evidence" value="ECO:0007669"/>
    <property type="project" value="UniProtKB-SubCell"/>
</dbReference>
<comment type="function">
    <text evidence="3">Stores iron in a soluble, non-toxic, readily available form. Important for iron homeostasis. Iron is taken up in the ferrous form and deposited as ferric hydroxides after oxidation. Also plays a role in delivery of iron to cells. Mediates iron uptake in capsule cells of the developing kidney. Delivery to lysosomes by the cargo receptor NCOA4 for autophagic degradation and release or iron.</text>
</comment>
<gene>
    <name evidence="6" type="ORF">Cadr_000028417</name>
</gene>
<comment type="subunit">
    <text evidence="4">Oligomer of 24 subunits. There are two types of subunits: L (light) chain and H (heavy) chain. The major chain can be light or heavy, depending on the species and tissue type. The functional molecule forms a roughly spherical shell with a diameter of 12 nm and contains a central cavity into which the insoluble mineral iron core is deposited. Interacts with NCOA4.</text>
</comment>
<keyword evidence="5" id="KW-0408">Iron</keyword>
<dbReference type="InterPro" id="IPR009078">
    <property type="entry name" value="Ferritin-like_SF"/>
</dbReference>
<comment type="subcellular location">
    <subcellularLocation>
        <location evidence="2">Autolysosome</location>
    </subcellularLocation>
</comment>
<dbReference type="PANTHER" id="PTHR11431">
    <property type="entry name" value="FERRITIN"/>
    <property type="match status" value="1"/>
</dbReference>
<dbReference type="GO" id="GO:0006879">
    <property type="term" value="P:intracellular iron ion homeostasis"/>
    <property type="evidence" value="ECO:0007669"/>
    <property type="project" value="InterPro"/>
</dbReference>
<evidence type="ECO:0000256" key="3">
    <source>
        <dbReference type="ARBA" id="ARBA00045578"/>
    </source>
</evidence>
<keyword evidence="5" id="KW-0479">Metal-binding</keyword>
<dbReference type="GO" id="GO:0006826">
    <property type="term" value="P:iron ion transport"/>
    <property type="evidence" value="ECO:0007669"/>
    <property type="project" value="InterPro"/>
</dbReference>
<comment type="caution">
    <text evidence="6">The sequence shown here is derived from an EMBL/GenBank/DDBJ whole genome shotgun (WGS) entry which is preliminary data.</text>
</comment>
<evidence type="ECO:0000313" key="6">
    <source>
        <dbReference type="EMBL" id="KAB1258445.1"/>
    </source>
</evidence>
<evidence type="ECO:0000256" key="5">
    <source>
        <dbReference type="PIRSR" id="PIRSR601519-1"/>
    </source>
</evidence>
<proteinExistence type="predicted"/>
<feature type="binding site" evidence="5">
    <location>
        <position position="203"/>
    </location>
    <ligand>
        <name>Fe cation</name>
        <dbReference type="ChEBI" id="CHEBI:24875"/>
        <label>1</label>
    </ligand>
</feature>
<protein>
    <recommendedName>
        <fullName evidence="1">Ferritin light chain</fullName>
    </recommendedName>
</protein>
<dbReference type="GO" id="GO:0008198">
    <property type="term" value="F:ferrous iron binding"/>
    <property type="evidence" value="ECO:0007669"/>
    <property type="project" value="TreeGrafter"/>
</dbReference>
<dbReference type="InterPro" id="IPR012347">
    <property type="entry name" value="Ferritin-like"/>
</dbReference>
<organism evidence="6 7">
    <name type="scientific">Camelus dromedarius</name>
    <name type="common">Dromedary</name>
    <name type="synonym">Arabian camel</name>
    <dbReference type="NCBI Taxonomy" id="9838"/>
    <lineage>
        <taxon>Eukaryota</taxon>
        <taxon>Metazoa</taxon>
        <taxon>Chordata</taxon>
        <taxon>Craniata</taxon>
        <taxon>Vertebrata</taxon>
        <taxon>Euteleostomi</taxon>
        <taxon>Mammalia</taxon>
        <taxon>Eutheria</taxon>
        <taxon>Laurasiatheria</taxon>
        <taxon>Artiodactyla</taxon>
        <taxon>Tylopoda</taxon>
        <taxon>Camelidae</taxon>
        <taxon>Camelus</taxon>
    </lineage>
</organism>
<evidence type="ECO:0000256" key="4">
    <source>
        <dbReference type="ARBA" id="ARBA00047045"/>
    </source>
</evidence>
<dbReference type="SUPFAM" id="SSF47240">
    <property type="entry name" value="Ferritin-like"/>
    <property type="match status" value="1"/>
</dbReference>